<keyword evidence="4" id="KW-1185">Reference proteome</keyword>
<feature type="chain" id="PRO_5011662484" description="Secreted protein" evidence="2">
    <location>
        <begin position="21"/>
        <end position="220"/>
    </location>
</feature>
<dbReference type="OrthoDB" id="1148517at2"/>
<feature type="compositionally biased region" description="Polar residues" evidence="1">
    <location>
        <begin position="37"/>
        <end position="58"/>
    </location>
</feature>
<dbReference type="RefSeq" id="WP_093112723.1">
    <property type="nucleotide sequence ID" value="NZ_FNGG01000002.1"/>
</dbReference>
<accession>A0A1H5LSL9</accession>
<organism evidence="3 4">
    <name type="scientific">Salinimicrobium catena</name>
    <dbReference type="NCBI Taxonomy" id="390640"/>
    <lineage>
        <taxon>Bacteria</taxon>
        <taxon>Pseudomonadati</taxon>
        <taxon>Bacteroidota</taxon>
        <taxon>Flavobacteriia</taxon>
        <taxon>Flavobacteriales</taxon>
        <taxon>Flavobacteriaceae</taxon>
        <taxon>Salinimicrobium</taxon>
    </lineage>
</organism>
<name>A0A1H5LSL9_9FLAO</name>
<protein>
    <recommendedName>
        <fullName evidence="5">Secreted protein</fullName>
    </recommendedName>
</protein>
<evidence type="ECO:0000256" key="1">
    <source>
        <dbReference type="SAM" id="MobiDB-lite"/>
    </source>
</evidence>
<evidence type="ECO:0000256" key="2">
    <source>
        <dbReference type="SAM" id="SignalP"/>
    </source>
</evidence>
<dbReference type="AlphaFoldDB" id="A0A1H5LSL9"/>
<reference evidence="3 4" key="1">
    <citation type="submission" date="2016-10" db="EMBL/GenBank/DDBJ databases">
        <authorList>
            <person name="de Groot N.N."/>
        </authorList>
    </citation>
    <scope>NUCLEOTIDE SEQUENCE [LARGE SCALE GENOMIC DNA]</scope>
    <source>
        <strain evidence="3 4">DSM 23553</strain>
    </source>
</reference>
<evidence type="ECO:0008006" key="5">
    <source>
        <dbReference type="Google" id="ProtNLM"/>
    </source>
</evidence>
<dbReference type="Proteomes" id="UP000199448">
    <property type="component" value="Unassembled WGS sequence"/>
</dbReference>
<dbReference type="STRING" id="390640.SAMN04488034_102404"/>
<feature type="region of interest" description="Disordered" evidence="1">
    <location>
        <begin position="31"/>
        <end position="73"/>
    </location>
</feature>
<proteinExistence type="predicted"/>
<keyword evidence="2" id="KW-0732">Signal</keyword>
<evidence type="ECO:0000313" key="3">
    <source>
        <dbReference type="EMBL" id="SEE80036.1"/>
    </source>
</evidence>
<dbReference type="EMBL" id="FNUG01000002">
    <property type="protein sequence ID" value="SEE80036.1"/>
    <property type="molecule type" value="Genomic_DNA"/>
</dbReference>
<evidence type="ECO:0000313" key="4">
    <source>
        <dbReference type="Proteomes" id="UP000199448"/>
    </source>
</evidence>
<feature type="signal peptide" evidence="2">
    <location>
        <begin position="1"/>
        <end position="20"/>
    </location>
</feature>
<gene>
    <name evidence="3" type="ORF">SAMN04488034_102404</name>
</gene>
<sequence length="220" mass="24499">MMKKAVFLLGVSMISTGAFAQLDKSTTTVKAPGELSAPQTGEESSSLLNNKGNHSLSSKKGMFNMSTPRPLGEEEKKNFSMRTDNGLMKYQPENFKPKAFKDKEIKEEYRRDQYLGDLVTGGSIVELYCRDHEYVDGDKVRIWVNGEIIHNSVSLGAGFYPILVRLNMGFNNIEFEALNQGTSGPNTAELRVYDEKGAEVARKEWNLMTGGKANMVVVKQ</sequence>